<sequence>MRVDLVVVTHPDPEAAERLVSDLVSMRLIACGHLLPRGTSLFFWDGSLQREGEVTLLLKTIPENREPLEKAILREHPYQVPEILFLAADHVTAAYAAWVRQSCTAGDGSPTGEGGVRGPA</sequence>
<dbReference type="InterPro" id="IPR004323">
    <property type="entry name" value="Ion_tolerance_CutA"/>
</dbReference>
<dbReference type="GO" id="GO:0010038">
    <property type="term" value="P:response to metal ion"/>
    <property type="evidence" value="ECO:0007669"/>
    <property type="project" value="InterPro"/>
</dbReference>
<dbReference type="Gene3D" id="3.30.70.120">
    <property type="match status" value="1"/>
</dbReference>
<dbReference type="PANTHER" id="PTHR23419">
    <property type="entry name" value="DIVALENT CATION TOLERANCE CUTA-RELATED"/>
    <property type="match status" value="1"/>
</dbReference>
<gene>
    <name evidence="2" type="ORF">UBAL3_60500019</name>
</gene>
<protein>
    <submittedName>
        <fullName evidence="2">Divalent-cation tolerance protein (CutA)</fullName>
    </submittedName>
</protein>
<dbReference type="InterPro" id="IPR011322">
    <property type="entry name" value="N-reg_PII-like_a/b"/>
</dbReference>
<name>C6HUJ0_9BACT</name>
<dbReference type="PANTHER" id="PTHR23419:SF8">
    <property type="entry name" value="FI09726P"/>
    <property type="match status" value="1"/>
</dbReference>
<dbReference type="Pfam" id="PF03091">
    <property type="entry name" value="CutA1"/>
    <property type="match status" value="1"/>
</dbReference>
<evidence type="ECO:0000313" key="2">
    <source>
        <dbReference type="EMBL" id="EES53723.1"/>
    </source>
</evidence>
<evidence type="ECO:0000313" key="3">
    <source>
        <dbReference type="Proteomes" id="UP000009374"/>
    </source>
</evidence>
<accession>C6HUJ0</accession>
<dbReference type="EMBL" id="GG693856">
    <property type="protein sequence ID" value="EES53723.1"/>
    <property type="molecule type" value="Genomic_DNA"/>
</dbReference>
<dbReference type="SUPFAM" id="SSF54913">
    <property type="entry name" value="GlnB-like"/>
    <property type="match status" value="1"/>
</dbReference>
<dbReference type="GO" id="GO:0005507">
    <property type="term" value="F:copper ion binding"/>
    <property type="evidence" value="ECO:0007669"/>
    <property type="project" value="TreeGrafter"/>
</dbReference>
<comment type="similarity">
    <text evidence="1">Belongs to the CutA family.</text>
</comment>
<evidence type="ECO:0000256" key="1">
    <source>
        <dbReference type="ARBA" id="ARBA00010169"/>
    </source>
</evidence>
<dbReference type="InterPro" id="IPR015867">
    <property type="entry name" value="N-reg_PII/ATP_PRibTrfase_C"/>
</dbReference>
<reference evidence="2 3" key="1">
    <citation type="journal article" date="2009" name="Appl. Environ. Microbiol.">
        <title>Community genomic and proteomic analyses of chemoautotrophic iron-oxidizing "Leptospirillum rubarum" (Group II) and "Leptospirillum ferrodiazotrophum" (Group III) bacteria in acid mine drainage biofilms.</title>
        <authorList>
            <person name="Goltsman D.S."/>
            <person name="Denef V.J."/>
            <person name="Singer S.W."/>
            <person name="VerBerkmoes N.C."/>
            <person name="Lefsrud M."/>
            <person name="Mueller R.S."/>
            <person name="Dick G.J."/>
            <person name="Sun C.L."/>
            <person name="Wheeler K.E."/>
            <person name="Zemla A."/>
            <person name="Baker B.J."/>
            <person name="Hauser L."/>
            <person name="Land M."/>
            <person name="Shah M.B."/>
            <person name="Thelen M.P."/>
            <person name="Hettich R.L."/>
            <person name="Banfield J.F."/>
        </authorList>
    </citation>
    <scope>NUCLEOTIDE SEQUENCE [LARGE SCALE GENOMIC DNA]</scope>
</reference>
<keyword evidence="3" id="KW-1185">Reference proteome</keyword>
<dbReference type="AlphaFoldDB" id="C6HUJ0"/>
<dbReference type="Proteomes" id="UP000009374">
    <property type="component" value="Unassembled WGS sequence"/>
</dbReference>
<organism evidence="2 3">
    <name type="scientific">Leptospirillum ferrodiazotrophum</name>
    <dbReference type="NCBI Taxonomy" id="412449"/>
    <lineage>
        <taxon>Bacteria</taxon>
        <taxon>Pseudomonadati</taxon>
        <taxon>Nitrospirota</taxon>
        <taxon>Nitrospiria</taxon>
        <taxon>Nitrospirales</taxon>
        <taxon>Nitrospiraceae</taxon>
        <taxon>Leptospirillum</taxon>
    </lineage>
</organism>
<proteinExistence type="inferred from homology"/>